<dbReference type="PANTHER" id="PTHR47976">
    <property type="entry name" value="G-TYPE LECTIN S-RECEPTOR-LIKE SERINE/THREONINE-PROTEIN KINASE SD2-5"/>
    <property type="match status" value="1"/>
</dbReference>
<evidence type="ECO:0000256" key="4">
    <source>
        <dbReference type="ARBA" id="ARBA00022536"/>
    </source>
</evidence>
<dbReference type="EC" id="2.7.11.1" evidence="2"/>
<keyword evidence="6 20" id="KW-0812">Transmembrane</keyword>
<keyword evidence="7" id="KW-0732">Signal</keyword>
<evidence type="ECO:0000256" key="20">
    <source>
        <dbReference type="SAM" id="Phobius"/>
    </source>
</evidence>
<proteinExistence type="predicted"/>
<evidence type="ECO:0000256" key="13">
    <source>
        <dbReference type="ARBA" id="ARBA00023136"/>
    </source>
</evidence>
<dbReference type="SMART" id="SM00220">
    <property type="entry name" value="S_TKc"/>
    <property type="match status" value="1"/>
</dbReference>
<feature type="binding site" evidence="19">
    <location>
        <position position="394"/>
    </location>
    <ligand>
        <name>ATP</name>
        <dbReference type="ChEBI" id="CHEBI:30616"/>
    </ligand>
</feature>
<sequence length="654" mass="73075">MLPCLILVTSFLKIGIRILPYGRASRIQSTPSCQLKYGNLAACFILRNQKATTQRGGSSSVCNLVAVLNLTPWAQNRVLHMRLIIGAIVPLLLQIGSSVERMIFDESSGIYVLLRNGSGTIKITSGSTSSSADQYYRATLDHDGVFRLYKRNKKNTPYDICGVNPSSLGSGICGFNSYCIVDEGGLPQCLCPDGYSHLDPLDRKQGCKPNFELPSCQKDGWEANKDAVEFRELEATNRPLSDYQLQRGPDFDKKCKHSCKEDCLCAVAIYGKDKIAVKCTTATIKVPTNNATRRCRDKSTLIFVGSVLLGSSAFFNLFLLSAILALALFCYHKKSTKLQSVSIIFATTSVRTYSYKELEVATHGFKEILGRGAFGTVYKGVLASDPERVVAVKKLDKVIQEGEKEFKTEVTVISQTHHRNFVGLLAYCNEGEHRHMVYEFMSNGSLANLLFGISRPEWSQRVQIAFGIVRGLMYLHKECCTQIIHCDIKPQNVLLDDHFTPRIPDFGLAKLLLADQTQTTRTGIRGTIGYFAPEWFRKGSITAKVDVDSNGGMLLEIICCKSTVVFADNEEEEDALMDWAHECYMEGKLKEMVEDDEEARKDKKRVERMVKVAFWCIQEDPDLRPTMRKVTQMLDGLVEVPVPPRPFGVFISLS</sequence>
<comment type="caution">
    <text evidence="22">The sequence shown here is derived from an EMBL/GenBank/DDBJ whole genome shotgun (WGS) entry which is preliminary data.</text>
</comment>
<keyword evidence="12 20" id="KW-1133">Transmembrane helix</keyword>
<feature type="transmembrane region" description="Helical" evidence="20">
    <location>
        <begin position="301"/>
        <end position="331"/>
    </location>
</feature>
<keyword evidence="11 19" id="KW-0067">ATP-binding</keyword>
<dbReference type="GO" id="GO:0030246">
    <property type="term" value="F:carbohydrate binding"/>
    <property type="evidence" value="ECO:0007669"/>
    <property type="project" value="UniProtKB-KW"/>
</dbReference>
<evidence type="ECO:0000256" key="9">
    <source>
        <dbReference type="ARBA" id="ARBA00022741"/>
    </source>
</evidence>
<evidence type="ECO:0000256" key="18">
    <source>
        <dbReference type="ARBA" id="ARBA00048679"/>
    </source>
</evidence>
<comment type="subcellular location">
    <subcellularLocation>
        <location evidence="1">Membrane</location>
        <topology evidence="1">Single-pass type I membrane protein</topology>
    </subcellularLocation>
</comment>
<evidence type="ECO:0000313" key="22">
    <source>
        <dbReference type="EMBL" id="KAJ9685833.1"/>
    </source>
</evidence>
<evidence type="ECO:0000256" key="11">
    <source>
        <dbReference type="ARBA" id="ARBA00022840"/>
    </source>
</evidence>
<dbReference type="GO" id="GO:0016020">
    <property type="term" value="C:membrane"/>
    <property type="evidence" value="ECO:0007669"/>
    <property type="project" value="UniProtKB-SubCell"/>
</dbReference>
<keyword evidence="10" id="KW-0418">Kinase</keyword>
<evidence type="ECO:0000256" key="17">
    <source>
        <dbReference type="ARBA" id="ARBA00047899"/>
    </source>
</evidence>
<evidence type="ECO:0000313" key="23">
    <source>
        <dbReference type="Proteomes" id="UP001168098"/>
    </source>
</evidence>
<protein>
    <recommendedName>
        <fullName evidence="2">non-specific serine/threonine protein kinase</fullName>
        <ecNumber evidence="2">2.7.11.1</ecNumber>
    </recommendedName>
</protein>
<dbReference type="FunFam" id="1.10.510.10:FF:000237">
    <property type="entry name" value="G-type lectin S-receptor-like serine/threonine-protein kinase"/>
    <property type="match status" value="1"/>
</dbReference>
<keyword evidence="3" id="KW-0723">Serine/threonine-protein kinase</keyword>
<dbReference type="Gene3D" id="1.10.510.10">
    <property type="entry name" value="Transferase(Phosphotransferase) domain 1"/>
    <property type="match status" value="1"/>
</dbReference>
<keyword evidence="4" id="KW-0245">EGF-like domain</keyword>
<dbReference type="GO" id="GO:0004674">
    <property type="term" value="F:protein serine/threonine kinase activity"/>
    <property type="evidence" value="ECO:0007669"/>
    <property type="project" value="UniProtKB-KW"/>
</dbReference>
<evidence type="ECO:0000256" key="8">
    <source>
        <dbReference type="ARBA" id="ARBA00022734"/>
    </source>
</evidence>
<dbReference type="InterPro" id="IPR011009">
    <property type="entry name" value="Kinase-like_dom_sf"/>
</dbReference>
<keyword evidence="23" id="KW-1185">Reference proteome</keyword>
<keyword evidence="15" id="KW-0675">Receptor</keyword>
<dbReference type="Proteomes" id="UP001168098">
    <property type="component" value="Unassembled WGS sequence"/>
</dbReference>
<comment type="catalytic activity">
    <reaction evidence="18">
        <text>L-seryl-[protein] + ATP = O-phospho-L-seryl-[protein] + ADP + H(+)</text>
        <dbReference type="Rhea" id="RHEA:17989"/>
        <dbReference type="Rhea" id="RHEA-COMP:9863"/>
        <dbReference type="Rhea" id="RHEA-COMP:11604"/>
        <dbReference type="ChEBI" id="CHEBI:15378"/>
        <dbReference type="ChEBI" id="CHEBI:29999"/>
        <dbReference type="ChEBI" id="CHEBI:30616"/>
        <dbReference type="ChEBI" id="CHEBI:83421"/>
        <dbReference type="ChEBI" id="CHEBI:456216"/>
        <dbReference type="EC" id="2.7.11.1"/>
    </reaction>
</comment>
<evidence type="ECO:0000256" key="15">
    <source>
        <dbReference type="ARBA" id="ARBA00023170"/>
    </source>
</evidence>
<dbReference type="InterPro" id="IPR000719">
    <property type="entry name" value="Prot_kinase_dom"/>
</dbReference>
<evidence type="ECO:0000256" key="2">
    <source>
        <dbReference type="ARBA" id="ARBA00012513"/>
    </source>
</evidence>
<reference evidence="22 23" key="1">
    <citation type="journal article" date="2023" name="BMC Biotechnol.">
        <title>Vitis rotundifolia cv Carlos genome sequencing.</title>
        <authorList>
            <person name="Huff M."/>
            <person name="Hulse-Kemp A."/>
            <person name="Scheffler B."/>
            <person name="Youngblood R."/>
            <person name="Simpson S."/>
            <person name="Babiker E."/>
            <person name="Staton M."/>
        </authorList>
    </citation>
    <scope>NUCLEOTIDE SEQUENCE [LARGE SCALE GENOMIC DNA]</scope>
    <source>
        <tissue evidence="22">Leaf</tissue>
    </source>
</reference>
<evidence type="ECO:0000256" key="12">
    <source>
        <dbReference type="ARBA" id="ARBA00022989"/>
    </source>
</evidence>
<feature type="domain" description="Protein kinase" evidence="21">
    <location>
        <begin position="363"/>
        <end position="638"/>
    </location>
</feature>
<evidence type="ECO:0000256" key="10">
    <source>
        <dbReference type="ARBA" id="ARBA00022777"/>
    </source>
</evidence>
<keyword evidence="13 20" id="KW-0472">Membrane</keyword>
<keyword evidence="16" id="KW-0325">Glycoprotein</keyword>
<comment type="catalytic activity">
    <reaction evidence="17">
        <text>L-threonyl-[protein] + ATP = O-phospho-L-threonyl-[protein] + ADP + H(+)</text>
        <dbReference type="Rhea" id="RHEA:46608"/>
        <dbReference type="Rhea" id="RHEA-COMP:11060"/>
        <dbReference type="Rhea" id="RHEA-COMP:11605"/>
        <dbReference type="ChEBI" id="CHEBI:15378"/>
        <dbReference type="ChEBI" id="CHEBI:30013"/>
        <dbReference type="ChEBI" id="CHEBI:30616"/>
        <dbReference type="ChEBI" id="CHEBI:61977"/>
        <dbReference type="ChEBI" id="CHEBI:456216"/>
        <dbReference type="EC" id="2.7.11.1"/>
    </reaction>
</comment>
<evidence type="ECO:0000256" key="1">
    <source>
        <dbReference type="ARBA" id="ARBA00004479"/>
    </source>
</evidence>
<dbReference type="PANTHER" id="PTHR47976:SF116">
    <property type="entry name" value="RECEPTOR-LIKE SERINE_THREONINE-PROTEIN KINASE"/>
    <property type="match status" value="1"/>
</dbReference>
<evidence type="ECO:0000259" key="21">
    <source>
        <dbReference type="PROSITE" id="PS50011"/>
    </source>
</evidence>
<keyword evidence="9 19" id="KW-0547">Nucleotide-binding</keyword>
<dbReference type="InterPro" id="IPR051343">
    <property type="entry name" value="G-type_lectin_kinases/EP1-like"/>
</dbReference>
<dbReference type="PROSITE" id="PS00107">
    <property type="entry name" value="PROTEIN_KINASE_ATP"/>
    <property type="match status" value="1"/>
</dbReference>
<evidence type="ECO:0000256" key="16">
    <source>
        <dbReference type="ARBA" id="ARBA00023180"/>
    </source>
</evidence>
<gene>
    <name evidence="22" type="ORF">PVL29_017769</name>
</gene>
<dbReference type="FunFam" id="3.30.200.20:FF:000059">
    <property type="entry name" value="S-receptor-like serine/threonine-protein kinase"/>
    <property type="match status" value="1"/>
</dbReference>
<dbReference type="AlphaFoldDB" id="A0AA38ZBA1"/>
<keyword evidence="14" id="KW-1015">Disulfide bond</keyword>
<name>A0AA38ZBA1_VITRO</name>
<dbReference type="Pfam" id="PF00069">
    <property type="entry name" value="Pkinase"/>
    <property type="match status" value="1"/>
</dbReference>
<evidence type="ECO:0000256" key="3">
    <source>
        <dbReference type="ARBA" id="ARBA00022527"/>
    </source>
</evidence>
<dbReference type="Gene3D" id="3.30.200.20">
    <property type="entry name" value="Phosphorylase Kinase, domain 1"/>
    <property type="match status" value="1"/>
</dbReference>
<dbReference type="PROSITE" id="PS00108">
    <property type="entry name" value="PROTEIN_KINASE_ST"/>
    <property type="match status" value="1"/>
</dbReference>
<dbReference type="GO" id="GO:0005524">
    <property type="term" value="F:ATP binding"/>
    <property type="evidence" value="ECO:0007669"/>
    <property type="project" value="UniProtKB-UniRule"/>
</dbReference>
<keyword evidence="5" id="KW-0808">Transferase</keyword>
<evidence type="ECO:0000256" key="6">
    <source>
        <dbReference type="ARBA" id="ARBA00022692"/>
    </source>
</evidence>
<accession>A0AA38ZBA1</accession>
<dbReference type="SUPFAM" id="SSF56112">
    <property type="entry name" value="Protein kinase-like (PK-like)"/>
    <property type="match status" value="1"/>
</dbReference>
<dbReference type="PROSITE" id="PS50011">
    <property type="entry name" value="PROTEIN_KINASE_DOM"/>
    <property type="match status" value="1"/>
</dbReference>
<evidence type="ECO:0000256" key="7">
    <source>
        <dbReference type="ARBA" id="ARBA00022729"/>
    </source>
</evidence>
<organism evidence="22 23">
    <name type="scientific">Vitis rotundifolia</name>
    <name type="common">Muscadine grape</name>
    <dbReference type="NCBI Taxonomy" id="103349"/>
    <lineage>
        <taxon>Eukaryota</taxon>
        <taxon>Viridiplantae</taxon>
        <taxon>Streptophyta</taxon>
        <taxon>Embryophyta</taxon>
        <taxon>Tracheophyta</taxon>
        <taxon>Spermatophyta</taxon>
        <taxon>Magnoliopsida</taxon>
        <taxon>eudicotyledons</taxon>
        <taxon>Gunneridae</taxon>
        <taxon>Pentapetalae</taxon>
        <taxon>rosids</taxon>
        <taxon>Vitales</taxon>
        <taxon>Vitaceae</taxon>
        <taxon>Viteae</taxon>
        <taxon>Vitis</taxon>
    </lineage>
</organism>
<dbReference type="InterPro" id="IPR008271">
    <property type="entry name" value="Ser/Thr_kinase_AS"/>
</dbReference>
<evidence type="ECO:0000256" key="14">
    <source>
        <dbReference type="ARBA" id="ARBA00023157"/>
    </source>
</evidence>
<evidence type="ECO:0000256" key="5">
    <source>
        <dbReference type="ARBA" id="ARBA00022679"/>
    </source>
</evidence>
<dbReference type="EMBL" id="JARBHA010000013">
    <property type="protein sequence ID" value="KAJ9685833.1"/>
    <property type="molecule type" value="Genomic_DNA"/>
</dbReference>
<evidence type="ECO:0000256" key="19">
    <source>
        <dbReference type="PROSITE-ProRule" id="PRU10141"/>
    </source>
</evidence>
<keyword evidence="8" id="KW-0430">Lectin</keyword>
<dbReference type="InterPro" id="IPR017441">
    <property type="entry name" value="Protein_kinase_ATP_BS"/>
</dbReference>